<dbReference type="GO" id="GO:0051082">
    <property type="term" value="F:unfolded protein binding"/>
    <property type="evidence" value="ECO:0007669"/>
    <property type="project" value="InterPro"/>
</dbReference>
<evidence type="ECO:0000256" key="7">
    <source>
        <dbReference type="ARBA" id="ARBA00058723"/>
    </source>
</evidence>
<dbReference type="InterPro" id="IPR027409">
    <property type="entry name" value="GroEL-like_apical_dom_sf"/>
</dbReference>
<evidence type="ECO:0000256" key="1">
    <source>
        <dbReference type="ARBA" id="ARBA00004496"/>
    </source>
</evidence>
<evidence type="ECO:0000256" key="10">
    <source>
        <dbReference type="SAM" id="Phobius"/>
    </source>
</evidence>
<dbReference type="SUPFAM" id="SSF48592">
    <property type="entry name" value="GroEL equatorial domain-like"/>
    <property type="match status" value="1"/>
</dbReference>
<keyword evidence="12" id="KW-1185">Reference proteome</keyword>
<keyword evidence="10" id="KW-0472">Membrane</keyword>
<evidence type="ECO:0000256" key="6">
    <source>
        <dbReference type="ARBA" id="ARBA00023186"/>
    </source>
</evidence>
<reference evidence="11 12" key="1">
    <citation type="submission" date="2013-12" db="EMBL/GenBank/DDBJ databases">
        <title>Draft genome of the parsitic nematode Ancylostoma duodenale.</title>
        <authorList>
            <person name="Mitreva M."/>
        </authorList>
    </citation>
    <scope>NUCLEOTIDE SEQUENCE [LARGE SCALE GENOMIC DNA]</scope>
    <source>
        <strain evidence="11 12">Zhejiang</strain>
    </source>
</reference>
<organism evidence="11 12">
    <name type="scientific">Ancylostoma duodenale</name>
    <dbReference type="NCBI Taxonomy" id="51022"/>
    <lineage>
        <taxon>Eukaryota</taxon>
        <taxon>Metazoa</taxon>
        <taxon>Ecdysozoa</taxon>
        <taxon>Nematoda</taxon>
        <taxon>Chromadorea</taxon>
        <taxon>Rhabditida</taxon>
        <taxon>Rhabditina</taxon>
        <taxon>Rhabditomorpha</taxon>
        <taxon>Strongyloidea</taxon>
        <taxon>Ancylostomatidae</taxon>
        <taxon>Ancylostomatinae</taxon>
        <taxon>Ancylostoma</taxon>
    </lineage>
</organism>
<dbReference type="InterPro" id="IPR027410">
    <property type="entry name" value="TCP-1-like_intermed_sf"/>
</dbReference>
<protein>
    <submittedName>
        <fullName evidence="11">TCP-1/Cpn60 chaperonin family protein</fullName>
    </submittedName>
</protein>
<dbReference type="PRINTS" id="PR00304">
    <property type="entry name" value="TCOMPLEXTCP1"/>
</dbReference>
<keyword evidence="10" id="KW-0812">Transmembrane</keyword>
<dbReference type="GO" id="GO:0005524">
    <property type="term" value="F:ATP binding"/>
    <property type="evidence" value="ECO:0007669"/>
    <property type="project" value="UniProtKB-KW"/>
</dbReference>
<dbReference type="FunFam" id="3.50.7.10:FF:000008">
    <property type="entry name" value="T-complex protein 1 subunit theta"/>
    <property type="match status" value="1"/>
</dbReference>
<comment type="subcellular location">
    <subcellularLocation>
        <location evidence="1">Cytoplasm</location>
    </subcellularLocation>
</comment>
<accession>A0A0C2GXK0</accession>
<dbReference type="Proteomes" id="UP000054047">
    <property type="component" value="Unassembled WGS sequence"/>
</dbReference>
<keyword evidence="5 9" id="KW-0067">ATP-binding</keyword>
<feature type="transmembrane region" description="Helical" evidence="10">
    <location>
        <begin position="253"/>
        <end position="274"/>
    </location>
</feature>
<comment type="similarity">
    <text evidence="2 9">Belongs to the TCP-1 chaperonin family.</text>
</comment>
<dbReference type="InterPro" id="IPR017998">
    <property type="entry name" value="Chaperone_TCP-1"/>
</dbReference>
<dbReference type="GO" id="GO:0016887">
    <property type="term" value="F:ATP hydrolysis activity"/>
    <property type="evidence" value="ECO:0007669"/>
    <property type="project" value="InterPro"/>
</dbReference>
<evidence type="ECO:0000313" key="11">
    <source>
        <dbReference type="EMBL" id="KIH63784.1"/>
    </source>
</evidence>
<dbReference type="InterPro" id="IPR027413">
    <property type="entry name" value="GROEL-like_equatorial_sf"/>
</dbReference>
<dbReference type="GO" id="GO:0140662">
    <property type="term" value="F:ATP-dependent protein folding chaperone"/>
    <property type="evidence" value="ECO:0007669"/>
    <property type="project" value="InterPro"/>
</dbReference>
<keyword evidence="4 9" id="KW-0547">Nucleotide-binding</keyword>
<evidence type="ECO:0000256" key="5">
    <source>
        <dbReference type="ARBA" id="ARBA00022840"/>
    </source>
</evidence>
<keyword evidence="3" id="KW-0963">Cytoplasm</keyword>
<dbReference type="OrthoDB" id="1748577at2759"/>
<dbReference type="SUPFAM" id="SSF52029">
    <property type="entry name" value="GroEL apical domain-like"/>
    <property type="match status" value="1"/>
</dbReference>
<evidence type="ECO:0000256" key="3">
    <source>
        <dbReference type="ARBA" id="ARBA00022490"/>
    </source>
</evidence>
<evidence type="ECO:0000256" key="2">
    <source>
        <dbReference type="ARBA" id="ARBA00008020"/>
    </source>
</evidence>
<comment type="function">
    <text evidence="7">Molecular chaperone; assists the folding of proteins upon ATP hydrolysis. Known to play a role, in vitro, in the folding of actin and tubulin. Required for correct subcellular localization of pgl-1.</text>
</comment>
<dbReference type="AlphaFoldDB" id="A0A0C2GXK0"/>
<keyword evidence="10" id="KW-1133">Transmembrane helix</keyword>
<comment type="subunit">
    <text evidence="8">Heterooligomeric complex.</text>
</comment>
<name>A0A0C2GXK0_9BILA</name>
<dbReference type="InterPro" id="IPR002194">
    <property type="entry name" value="Chaperonin_TCP-1_CS"/>
</dbReference>
<evidence type="ECO:0000256" key="4">
    <source>
        <dbReference type="ARBA" id="ARBA00022741"/>
    </source>
</evidence>
<keyword evidence="6 9" id="KW-0143">Chaperone</keyword>
<dbReference type="Gene3D" id="1.10.560.10">
    <property type="entry name" value="GroEL-like equatorial domain"/>
    <property type="match status" value="1"/>
</dbReference>
<evidence type="ECO:0000256" key="8">
    <source>
        <dbReference type="ARBA" id="ARBA00064252"/>
    </source>
</evidence>
<dbReference type="GO" id="GO:0005737">
    <property type="term" value="C:cytoplasm"/>
    <property type="evidence" value="ECO:0007669"/>
    <property type="project" value="UniProtKB-SubCell"/>
</dbReference>
<dbReference type="PANTHER" id="PTHR11353">
    <property type="entry name" value="CHAPERONIN"/>
    <property type="match status" value="1"/>
</dbReference>
<dbReference type="Pfam" id="PF00118">
    <property type="entry name" value="Cpn60_TCP1"/>
    <property type="match status" value="1"/>
</dbReference>
<evidence type="ECO:0000313" key="12">
    <source>
        <dbReference type="Proteomes" id="UP000054047"/>
    </source>
</evidence>
<sequence length="278" mass="30937">MAMNIPKSGYNRFMKEGAQHFKGTDEAVLRNIDACVELASQLRSAYGPNGMNKMVINHIEKLFVTNDAATILKELDIQHPAAKIIIMASQMQEKQVKKFLRSAITSKQYDNEETIAELVAKACVQTVPKNSFNFNVDNIRICKILGSGVNTSMVMNGMVFKRGAEGEIKRADNARIAVYTCPFDLTQTETKGTVLIENAEELMGFSKGEESEVESQVKALADNGVQVVVAAGKFGDLYLHFLNKYKIMAVRQVIIIMKQIKYILCLLIGLSYILQVDL</sequence>
<evidence type="ECO:0000256" key="9">
    <source>
        <dbReference type="RuleBase" id="RU004187"/>
    </source>
</evidence>
<dbReference type="PROSITE" id="PS00750">
    <property type="entry name" value="TCP1_1"/>
    <property type="match status" value="1"/>
</dbReference>
<proteinExistence type="inferred from homology"/>
<dbReference type="PROSITE" id="PS00751">
    <property type="entry name" value="TCP1_2"/>
    <property type="match status" value="1"/>
</dbReference>
<dbReference type="SUPFAM" id="SSF54849">
    <property type="entry name" value="GroEL-intermediate domain like"/>
    <property type="match status" value="1"/>
</dbReference>
<dbReference type="InterPro" id="IPR002423">
    <property type="entry name" value="Cpn60/GroEL/TCP-1"/>
</dbReference>
<dbReference type="Gene3D" id="3.50.7.10">
    <property type="entry name" value="GroEL"/>
    <property type="match status" value="1"/>
</dbReference>
<dbReference type="EMBL" id="KN728434">
    <property type="protein sequence ID" value="KIH63784.1"/>
    <property type="molecule type" value="Genomic_DNA"/>
</dbReference>
<gene>
    <name evidence="11" type="ORF">ANCDUO_05912</name>
</gene>